<gene>
    <name evidence="1" type="ORF">E2562_008309</name>
</gene>
<evidence type="ECO:0000313" key="1">
    <source>
        <dbReference type="EMBL" id="KAF0911435.1"/>
    </source>
</evidence>
<accession>A0A6G1DF36</accession>
<proteinExistence type="predicted"/>
<dbReference type="Proteomes" id="UP000479710">
    <property type="component" value="Unassembled WGS sequence"/>
</dbReference>
<keyword evidence="2" id="KW-1185">Reference proteome</keyword>
<dbReference type="AlphaFoldDB" id="A0A6G1DF36"/>
<reference evidence="1 2" key="1">
    <citation type="submission" date="2019-11" db="EMBL/GenBank/DDBJ databases">
        <title>Whole genome sequence of Oryza granulata.</title>
        <authorList>
            <person name="Li W."/>
        </authorList>
    </citation>
    <scope>NUCLEOTIDE SEQUENCE [LARGE SCALE GENOMIC DNA]</scope>
    <source>
        <strain evidence="2">cv. Menghai</strain>
        <tissue evidence="1">Leaf</tissue>
    </source>
</reference>
<sequence length="86" mass="9068">MDKSRCLPKAEVVPTTAACRPLTLLAKAEAADSVVACRRPRARPPVLLLLAGPRVRLPALLAKAEVSDTAQPQLLARPPALLLLVG</sequence>
<dbReference type="EMBL" id="SPHZ02000006">
    <property type="protein sequence ID" value="KAF0911435.1"/>
    <property type="molecule type" value="Genomic_DNA"/>
</dbReference>
<organism evidence="1 2">
    <name type="scientific">Oryza meyeriana var. granulata</name>
    <dbReference type="NCBI Taxonomy" id="110450"/>
    <lineage>
        <taxon>Eukaryota</taxon>
        <taxon>Viridiplantae</taxon>
        <taxon>Streptophyta</taxon>
        <taxon>Embryophyta</taxon>
        <taxon>Tracheophyta</taxon>
        <taxon>Spermatophyta</taxon>
        <taxon>Magnoliopsida</taxon>
        <taxon>Liliopsida</taxon>
        <taxon>Poales</taxon>
        <taxon>Poaceae</taxon>
        <taxon>BOP clade</taxon>
        <taxon>Oryzoideae</taxon>
        <taxon>Oryzeae</taxon>
        <taxon>Oryzinae</taxon>
        <taxon>Oryza</taxon>
        <taxon>Oryza meyeriana</taxon>
    </lineage>
</organism>
<protein>
    <submittedName>
        <fullName evidence="1">Uncharacterized protein</fullName>
    </submittedName>
</protein>
<comment type="caution">
    <text evidence="1">The sequence shown here is derived from an EMBL/GenBank/DDBJ whole genome shotgun (WGS) entry which is preliminary data.</text>
</comment>
<evidence type="ECO:0000313" key="2">
    <source>
        <dbReference type="Proteomes" id="UP000479710"/>
    </source>
</evidence>
<name>A0A6G1DF36_9ORYZ</name>